<evidence type="ECO:0000256" key="4">
    <source>
        <dbReference type="ARBA" id="ARBA00022989"/>
    </source>
</evidence>
<dbReference type="InterPro" id="IPR018456">
    <property type="entry name" value="PTR2_symporter_CS"/>
</dbReference>
<feature type="transmembrane region" description="Helical" evidence="8">
    <location>
        <begin position="99"/>
        <end position="119"/>
    </location>
</feature>
<keyword evidence="3 6" id="KW-0812">Transmembrane</keyword>
<dbReference type="AlphaFoldDB" id="A0A2K3DUH5"/>
<dbReference type="FunCoup" id="A0A2K3DUH5">
    <property type="interactions" value="1586"/>
</dbReference>
<feature type="transmembrane region" description="Helical" evidence="8">
    <location>
        <begin position="486"/>
        <end position="503"/>
    </location>
</feature>
<keyword evidence="10" id="KW-1185">Reference proteome</keyword>
<dbReference type="PANTHER" id="PTHR11654">
    <property type="entry name" value="OLIGOPEPTIDE TRANSPORTER-RELATED"/>
    <property type="match status" value="1"/>
</dbReference>
<feature type="region of interest" description="Disordered" evidence="7">
    <location>
        <begin position="303"/>
        <end position="341"/>
    </location>
</feature>
<feature type="transmembrane region" description="Helical" evidence="8">
    <location>
        <begin position="441"/>
        <end position="465"/>
    </location>
</feature>
<dbReference type="KEGG" id="cre:CHLRE_04g224700v5"/>
<dbReference type="SUPFAM" id="SSF103473">
    <property type="entry name" value="MFS general substrate transporter"/>
    <property type="match status" value="1"/>
</dbReference>
<feature type="compositionally biased region" description="Low complexity" evidence="7">
    <location>
        <begin position="331"/>
        <end position="340"/>
    </location>
</feature>
<protein>
    <submittedName>
        <fullName evidence="9">Uncharacterized protein</fullName>
    </submittedName>
</protein>
<evidence type="ECO:0000256" key="1">
    <source>
        <dbReference type="ARBA" id="ARBA00004141"/>
    </source>
</evidence>
<evidence type="ECO:0000256" key="8">
    <source>
        <dbReference type="SAM" id="Phobius"/>
    </source>
</evidence>
<feature type="transmembrane region" description="Helical" evidence="8">
    <location>
        <begin position="205"/>
        <end position="225"/>
    </location>
</feature>
<reference evidence="9 10" key="1">
    <citation type="journal article" date="2007" name="Science">
        <title>The Chlamydomonas genome reveals the evolution of key animal and plant functions.</title>
        <authorList>
            <person name="Merchant S.S."/>
            <person name="Prochnik S.E."/>
            <person name="Vallon O."/>
            <person name="Harris E.H."/>
            <person name="Karpowicz S.J."/>
            <person name="Witman G.B."/>
            <person name="Terry A."/>
            <person name="Salamov A."/>
            <person name="Fritz-Laylin L.K."/>
            <person name="Marechal-Drouard L."/>
            <person name="Marshall W.F."/>
            <person name="Qu L.H."/>
            <person name="Nelson D.R."/>
            <person name="Sanderfoot A.A."/>
            <person name="Spalding M.H."/>
            <person name="Kapitonov V.V."/>
            <person name="Ren Q."/>
            <person name="Ferris P."/>
            <person name="Lindquist E."/>
            <person name="Shapiro H."/>
            <person name="Lucas S.M."/>
            <person name="Grimwood J."/>
            <person name="Schmutz J."/>
            <person name="Cardol P."/>
            <person name="Cerutti H."/>
            <person name="Chanfreau G."/>
            <person name="Chen C.L."/>
            <person name="Cognat V."/>
            <person name="Croft M.T."/>
            <person name="Dent R."/>
            <person name="Dutcher S."/>
            <person name="Fernandez E."/>
            <person name="Fukuzawa H."/>
            <person name="Gonzalez-Ballester D."/>
            <person name="Gonzalez-Halphen D."/>
            <person name="Hallmann A."/>
            <person name="Hanikenne M."/>
            <person name="Hippler M."/>
            <person name="Inwood W."/>
            <person name="Jabbari K."/>
            <person name="Kalanon M."/>
            <person name="Kuras R."/>
            <person name="Lefebvre P.A."/>
            <person name="Lemaire S.D."/>
            <person name="Lobanov A.V."/>
            <person name="Lohr M."/>
            <person name="Manuell A."/>
            <person name="Meier I."/>
            <person name="Mets L."/>
            <person name="Mittag M."/>
            <person name="Mittelmeier T."/>
            <person name="Moroney J.V."/>
            <person name="Moseley J."/>
            <person name="Napoli C."/>
            <person name="Nedelcu A.M."/>
            <person name="Niyogi K."/>
            <person name="Novoselov S.V."/>
            <person name="Paulsen I.T."/>
            <person name="Pazour G."/>
            <person name="Purton S."/>
            <person name="Ral J.P."/>
            <person name="Riano-Pachon D.M."/>
            <person name="Riekhof W."/>
            <person name="Rymarquis L."/>
            <person name="Schroda M."/>
            <person name="Stern D."/>
            <person name="Umen J."/>
            <person name="Willows R."/>
            <person name="Wilson N."/>
            <person name="Zimmer S.L."/>
            <person name="Allmer J."/>
            <person name="Balk J."/>
            <person name="Bisova K."/>
            <person name="Chen C.J."/>
            <person name="Elias M."/>
            <person name="Gendler K."/>
            <person name="Hauser C."/>
            <person name="Lamb M.R."/>
            <person name="Ledford H."/>
            <person name="Long J.C."/>
            <person name="Minagawa J."/>
            <person name="Page M.D."/>
            <person name="Pan J."/>
            <person name="Pootakham W."/>
            <person name="Roje S."/>
            <person name="Rose A."/>
            <person name="Stahlberg E."/>
            <person name="Terauchi A.M."/>
            <person name="Yang P."/>
            <person name="Ball S."/>
            <person name="Bowler C."/>
            <person name="Dieckmann C.L."/>
            <person name="Gladyshev V.N."/>
            <person name="Green P."/>
            <person name="Jorgensen R."/>
            <person name="Mayfield S."/>
            <person name="Mueller-Roeber B."/>
            <person name="Rajamani S."/>
            <person name="Sayre R.T."/>
            <person name="Brokstein P."/>
            <person name="Dubchak I."/>
            <person name="Goodstein D."/>
            <person name="Hornick L."/>
            <person name="Huang Y.W."/>
            <person name="Jhaveri J."/>
            <person name="Luo Y."/>
            <person name="Martinez D."/>
            <person name="Ngau W.C."/>
            <person name="Otillar B."/>
            <person name="Poliakov A."/>
            <person name="Porter A."/>
            <person name="Szajkowski L."/>
            <person name="Werner G."/>
            <person name="Zhou K."/>
            <person name="Grigoriev I.V."/>
            <person name="Rokhsar D.S."/>
            <person name="Grossman A.R."/>
        </authorList>
    </citation>
    <scope>NUCLEOTIDE SEQUENCE [LARGE SCALE GENOMIC DNA]</scope>
    <source>
        <strain evidence="10">CC-503</strain>
    </source>
</reference>
<feature type="transmembrane region" description="Helical" evidence="8">
    <location>
        <begin position="582"/>
        <end position="607"/>
    </location>
</feature>
<feature type="transmembrane region" description="Helical" evidence="8">
    <location>
        <begin position="551"/>
        <end position="570"/>
    </location>
</feature>
<evidence type="ECO:0000256" key="3">
    <source>
        <dbReference type="ARBA" id="ARBA00022692"/>
    </source>
</evidence>
<feature type="transmembrane region" description="Helical" evidence="8">
    <location>
        <begin position="180"/>
        <end position="199"/>
    </location>
</feature>
<feature type="transmembrane region" description="Helical" evidence="8">
    <location>
        <begin position="66"/>
        <end position="87"/>
    </location>
</feature>
<feature type="transmembrane region" description="Helical" evidence="8">
    <location>
        <begin position="42"/>
        <end position="60"/>
    </location>
</feature>
<dbReference type="Proteomes" id="UP000006906">
    <property type="component" value="Chromosome 4"/>
</dbReference>
<dbReference type="OrthoDB" id="8904098at2759"/>
<keyword evidence="6" id="KW-0813">Transport</keyword>
<dbReference type="GO" id="GO:0016020">
    <property type="term" value="C:membrane"/>
    <property type="evidence" value="ECO:0000318"/>
    <property type="project" value="GO_Central"/>
</dbReference>
<comment type="similarity">
    <text evidence="2 6">Belongs to the major facilitator superfamily. Proton-dependent oligopeptide transporter (POT/PTR) (TC 2.A.17) family.</text>
</comment>
<dbReference type="EMBL" id="CM008965">
    <property type="protein sequence ID" value="PNW84186.1"/>
    <property type="molecule type" value="Genomic_DNA"/>
</dbReference>
<dbReference type="RefSeq" id="XP_042925317.1">
    <property type="nucleotide sequence ID" value="XM_043061965.1"/>
</dbReference>
<dbReference type="PROSITE" id="PS01023">
    <property type="entry name" value="PTR2_2"/>
    <property type="match status" value="1"/>
</dbReference>
<dbReference type="Pfam" id="PF00854">
    <property type="entry name" value="PTR2"/>
    <property type="match status" value="2"/>
</dbReference>
<evidence type="ECO:0000313" key="10">
    <source>
        <dbReference type="Proteomes" id="UP000006906"/>
    </source>
</evidence>
<keyword evidence="4 8" id="KW-1133">Transmembrane helix</keyword>
<accession>A0A2K3DUH5</accession>
<dbReference type="GO" id="GO:0055085">
    <property type="term" value="P:transmembrane transport"/>
    <property type="evidence" value="ECO:0000318"/>
    <property type="project" value="GO_Central"/>
</dbReference>
<feature type="transmembrane region" description="Helical" evidence="8">
    <location>
        <begin position="401"/>
        <end position="421"/>
    </location>
</feature>
<dbReference type="Gramene" id="PNW84186">
    <property type="protein sequence ID" value="PNW84186"/>
    <property type="gene ID" value="CHLRE_04g224700v5"/>
</dbReference>
<dbReference type="GeneID" id="5717895"/>
<dbReference type="InterPro" id="IPR036259">
    <property type="entry name" value="MFS_trans_sf"/>
</dbReference>
<evidence type="ECO:0000256" key="6">
    <source>
        <dbReference type="RuleBase" id="RU003755"/>
    </source>
</evidence>
<evidence type="ECO:0000256" key="5">
    <source>
        <dbReference type="ARBA" id="ARBA00023136"/>
    </source>
</evidence>
<dbReference type="PaxDb" id="3055-EDP04261"/>
<sequence length="755" mass="79743">MSRRRDGEGDQALPLIEKPAPKKSTLLTVCPFILGNEFCERLAYYGLATNLVMYICNVMGGDPADAAIQVSVFEGTCYLTPLIGAYLADSRWGRYHTILVFSSIYLVGMVALALTSWLPGLTPAEGEQANGWQLAALIGSLSVIALGTGGIKPNVSAFGADQFNEADPQDRREKESFFNWFYLAINVGSLIACTVIVYIQDQISWTLGFAIPAVVMCMAVLLFVAGRKVYRHVAPTESPMERVVRVVAAALHNRYIKKKGGEPRAADISSLHGGSLYANGTSGGANGVNGSAAGSLGGAAAAGGGAASGGRRGGGGGGGGLAESYLDSNDPRPGAAAAAGRRYERNMAVPMTPSMSHRWLENAITDWQTSQGTVMHLDGMAGHYTPQQVEEVKMVLRLMPVFFTTMLYWTIYTQMGSFFVQQGNLMSRDFALNVPGVSHPVTLRIPSASMSLFNTLSIILLIPVYDKIVEPFIARIRSKVTLLQRIGWGMVLAVASMLAAAWVEAYRLRSLSKCANGNAAASADLHGDGLDGPGPGATACSLSIFWQAPQYFIVGASEVLASIGQLEFFYDQAPDVMRSCSMALQLASTAIGSYMSGVIVWAVQVGSPTLAGRQWLPRDLNNGRLDLFFLFMAFLMAASTAAFVAVALSYTYKAVEHKRHMVVPTQATPGAPGRASSSGLPSIAEPGAAGGWPGAHAAPVVIRGGARPGAHAVPVGGAAGGAAGEEVEPTPEELDMYGRSLAYVPPSPALPAPFR</sequence>
<dbReference type="InterPro" id="IPR000109">
    <property type="entry name" value="POT_fam"/>
</dbReference>
<comment type="subcellular location">
    <subcellularLocation>
        <location evidence="1 6">Membrane</location>
        <topology evidence="1 6">Multi-pass membrane protein</topology>
    </subcellularLocation>
</comment>
<dbReference type="GO" id="GO:0006857">
    <property type="term" value="P:oligopeptide transport"/>
    <property type="evidence" value="ECO:0007669"/>
    <property type="project" value="InterPro"/>
</dbReference>
<proteinExistence type="inferred from homology"/>
<gene>
    <name evidence="9" type="ORF">CHLRE_04g224700v5</name>
</gene>
<evidence type="ECO:0000256" key="7">
    <source>
        <dbReference type="SAM" id="MobiDB-lite"/>
    </source>
</evidence>
<evidence type="ECO:0000313" key="9">
    <source>
        <dbReference type="EMBL" id="PNW84186.1"/>
    </source>
</evidence>
<feature type="transmembrane region" description="Helical" evidence="8">
    <location>
        <begin position="627"/>
        <end position="652"/>
    </location>
</feature>
<dbReference type="Gene3D" id="1.20.1250.20">
    <property type="entry name" value="MFS general substrate transporter like domains"/>
    <property type="match status" value="1"/>
</dbReference>
<dbReference type="STRING" id="3055.A0A2K3DUH5"/>
<feature type="compositionally biased region" description="Gly residues" evidence="7">
    <location>
        <begin position="303"/>
        <end position="321"/>
    </location>
</feature>
<keyword evidence="5 8" id="KW-0472">Membrane</keyword>
<name>A0A2K3DUH5_CHLRE</name>
<dbReference type="InParanoid" id="A0A2K3DUH5"/>
<evidence type="ECO:0000256" key="2">
    <source>
        <dbReference type="ARBA" id="ARBA00005982"/>
    </source>
</evidence>
<dbReference type="GO" id="GO:0022857">
    <property type="term" value="F:transmembrane transporter activity"/>
    <property type="evidence" value="ECO:0000318"/>
    <property type="project" value="GO_Central"/>
</dbReference>
<dbReference type="ExpressionAtlas" id="A0A2K3DUH5">
    <property type="expression patterns" value="baseline"/>
</dbReference>
<feature type="transmembrane region" description="Helical" evidence="8">
    <location>
        <begin position="131"/>
        <end position="151"/>
    </location>
</feature>
<organism evidence="9 10">
    <name type="scientific">Chlamydomonas reinhardtii</name>
    <name type="common">Chlamydomonas smithii</name>
    <dbReference type="NCBI Taxonomy" id="3055"/>
    <lineage>
        <taxon>Eukaryota</taxon>
        <taxon>Viridiplantae</taxon>
        <taxon>Chlorophyta</taxon>
        <taxon>core chlorophytes</taxon>
        <taxon>Chlorophyceae</taxon>
        <taxon>CS clade</taxon>
        <taxon>Chlamydomonadales</taxon>
        <taxon>Chlamydomonadaceae</taxon>
        <taxon>Chlamydomonas</taxon>
    </lineage>
</organism>